<feature type="transmembrane region" description="Helical" evidence="2">
    <location>
        <begin position="126"/>
        <end position="149"/>
    </location>
</feature>
<name>A0A1J4Q439_9ACTN</name>
<feature type="transmembrane region" description="Helical" evidence="2">
    <location>
        <begin position="102"/>
        <end position="120"/>
    </location>
</feature>
<accession>A0A1J4Q439</accession>
<evidence type="ECO:0000313" key="3">
    <source>
        <dbReference type="EMBL" id="OIK27939.1"/>
    </source>
</evidence>
<reference evidence="3" key="1">
    <citation type="submission" date="2016-10" db="EMBL/GenBank/DDBJ databases">
        <title>Genome sequence of Streptomyces malaysiense MUSC 136.</title>
        <authorList>
            <person name="Lee L.-H."/>
            <person name="Ser H.-L."/>
        </authorList>
    </citation>
    <scope>NUCLEOTIDE SEQUENCE [LARGE SCALE GENOMIC DNA]</scope>
    <source>
        <strain evidence="3">MUSC 136</strain>
    </source>
</reference>
<protein>
    <submittedName>
        <fullName evidence="3">Uncharacterized protein</fullName>
    </submittedName>
</protein>
<evidence type="ECO:0000256" key="2">
    <source>
        <dbReference type="SAM" id="Phobius"/>
    </source>
</evidence>
<dbReference type="OrthoDB" id="4233344at2"/>
<keyword evidence="2" id="KW-0812">Transmembrane</keyword>
<proteinExistence type="predicted"/>
<evidence type="ECO:0000256" key="1">
    <source>
        <dbReference type="SAM" id="MobiDB-lite"/>
    </source>
</evidence>
<feature type="transmembrane region" description="Helical" evidence="2">
    <location>
        <begin position="72"/>
        <end position="95"/>
    </location>
</feature>
<sequence>MAHAAPAPGGIPRRAPAPEVQAGTSPEQHPTPDVLDARTHRIARIAVPVALALVYGYWVAADNRAGGPITGWNLLLGFASALVFAVVCIALLALAPRMIREVHALLWTAFVGIAFGFLYSQSDHSIVRSLLISLLVAGATFLAFFYRYYTREDAFGRRIR</sequence>
<feature type="region of interest" description="Disordered" evidence="1">
    <location>
        <begin position="1"/>
        <end position="33"/>
    </location>
</feature>
<gene>
    <name evidence="3" type="ORF">VT52_008025</name>
</gene>
<dbReference type="AlphaFoldDB" id="A0A1J4Q439"/>
<keyword evidence="2" id="KW-1133">Transmembrane helix</keyword>
<dbReference type="Proteomes" id="UP000034838">
    <property type="component" value="Unassembled WGS sequence"/>
</dbReference>
<organism evidence="3 4">
    <name type="scientific">Streptomyces malaysiense</name>
    <dbReference type="NCBI Taxonomy" id="1428626"/>
    <lineage>
        <taxon>Bacteria</taxon>
        <taxon>Bacillati</taxon>
        <taxon>Actinomycetota</taxon>
        <taxon>Actinomycetes</taxon>
        <taxon>Kitasatosporales</taxon>
        <taxon>Streptomycetaceae</taxon>
        <taxon>Streptomyces</taxon>
    </lineage>
</organism>
<feature type="compositionally biased region" description="Low complexity" evidence="1">
    <location>
        <begin position="1"/>
        <end position="18"/>
    </location>
</feature>
<keyword evidence="2" id="KW-0472">Membrane</keyword>
<dbReference type="EMBL" id="LBDA02000016">
    <property type="protein sequence ID" value="OIK27939.1"/>
    <property type="molecule type" value="Genomic_DNA"/>
</dbReference>
<dbReference type="RefSeq" id="WP_046417739.1">
    <property type="nucleotide sequence ID" value="NZ_LBDA02000016.1"/>
</dbReference>
<comment type="caution">
    <text evidence="3">The sequence shown here is derived from an EMBL/GenBank/DDBJ whole genome shotgun (WGS) entry which is preliminary data.</text>
</comment>
<feature type="transmembrane region" description="Helical" evidence="2">
    <location>
        <begin position="42"/>
        <end position="60"/>
    </location>
</feature>
<evidence type="ECO:0000313" key="4">
    <source>
        <dbReference type="Proteomes" id="UP000034838"/>
    </source>
</evidence>
<keyword evidence="4" id="KW-1185">Reference proteome</keyword>